<proteinExistence type="predicted"/>
<name>A0ABS1U2F9_9PROT</name>
<organism evidence="1 2">
    <name type="scientific">Belnapia arida</name>
    <dbReference type="NCBI Taxonomy" id="2804533"/>
    <lineage>
        <taxon>Bacteria</taxon>
        <taxon>Pseudomonadati</taxon>
        <taxon>Pseudomonadota</taxon>
        <taxon>Alphaproteobacteria</taxon>
        <taxon>Acetobacterales</taxon>
        <taxon>Roseomonadaceae</taxon>
        <taxon>Belnapia</taxon>
    </lineage>
</organism>
<keyword evidence="2" id="KW-1185">Reference proteome</keyword>
<sequence>MPDTESRPAGFESHWDADWFKAKAEECRRLAGLLAQHPQQASLIALAEDFGKQSEHARQLAAMAVSHRR</sequence>
<evidence type="ECO:0000313" key="1">
    <source>
        <dbReference type="EMBL" id="MBL6078720.1"/>
    </source>
</evidence>
<dbReference type="Proteomes" id="UP000660885">
    <property type="component" value="Unassembled WGS sequence"/>
</dbReference>
<comment type="caution">
    <text evidence="1">The sequence shown here is derived from an EMBL/GenBank/DDBJ whole genome shotgun (WGS) entry which is preliminary data.</text>
</comment>
<accession>A0ABS1U2F9</accession>
<evidence type="ECO:0000313" key="2">
    <source>
        <dbReference type="Proteomes" id="UP000660885"/>
    </source>
</evidence>
<protein>
    <submittedName>
        <fullName evidence="1">Uncharacterized protein</fullName>
    </submittedName>
</protein>
<reference evidence="1 2" key="1">
    <citation type="submission" date="2021-01" db="EMBL/GenBank/DDBJ databases">
        <title>Belnapia mucosa sp. nov. and Belnapia arida sp. nov., isolated from the Tabernas Desert (Almeria, Spain).</title>
        <authorList>
            <person name="Molina-Menor E."/>
            <person name="Vidal-Verdu A."/>
            <person name="Calonge A."/>
            <person name="Satari L."/>
            <person name="Pereto J."/>
            <person name="Porcar M."/>
        </authorList>
    </citation>
    <scope>NUCLEOTIDE SEQUENCE [LARGE SCALE GENOMIC DNA]</scope>
    <source>
        <strain evidence="1 2">T18</strain>
    </source>
</reference>
<dbReference type="EMBL" id="JAETWB010000004">
    <property type="protein sequence ID" value="MBL6078720.1"/>
    <property type="molecule type" value="Genomic_DNA"/>
</dbReference>
<dbReference type="RefSeq" id="WP_202831941.1">
    <property type="nucleotide sequence ID" value="NZ_JAETWB010000004.1"/>
</dbReference>
<gene>
    <name evidence="1" type="ORF">JMJ56_11935</name>
</gene>